<protein>
    <submittedName>
        <fullName evidence="1">Uncharacterized protein</fullName>
    </submittedName>
</protein>
<accession>A0AAV7IH52</accession>
<evidence type="ECO:0000313" key="1">
    <source>
        <dbReference type="EMBL" id="KAH0550522.1"/>
    </source>
</evidence>
<comment type="caution">
    <text evidence="1">The sequence shown here is derived from an EMBL/GenBank/DDBJ whole genome shotgun (WGS) entry which is preliminary data.</text>
</comment>
<name>A0AAV7IH52_COTGL</name>
<proteinExistence type="predicted"/>
<dbReference type="EMBL" id="JAHXZJ010001864">
    <property type="protein sequence ID" value="KAH0550522.1"/>
    <property type="molecule type" value="Genomic_DNA"/>
</dbReference>
<sequence>MEGSCTAKQSQVRRIKGVEEDGIAVQSLEKCGLLVELAALQFTVSKCRPIIHFTQVHVSLTRTPPTSCPTWVASASCRFIAFIWEFTTHSSTIHYATYNATLHCRTIIHTGLHETKLDYITPPDHL</sequence>
<organism evidence="1 2">
    <name type="scientific">Cotesia glomerata</name>
    <name type="common">Lepidopteran parasitic wasp</name>
    <name type="synonym">Apanteles glomeratus</name>
    <dbReference type="NCBI Taxonomy" id="32391"/>
    <lineage>
        <taxon>Eukaryota</taxon>
        <taxon>Metazoa</taxon>
        <taxon>Ecdysozoa</taxon>
        <taxon>Arthropoda</taxon>
        <taxon>Hexapoda</taxon>
        <taxon>Insecta</taxon>
        <taxon>Pterygota</taxon>
        <taxon>Neoptera</taxon>
        <taxon>Endopterygota</taxon>
        <taxon>Hymenoptera</taxon>
        <taxon>Apocrita</taxon>
        <taxon>Ichneumonoidea</taxon>
        <taxon>Braconidae</taxon>
        <taxon>Microgastrinae</taxon>
        <taxon>Cotesia</taxon>
    </lineage>
</organism>
<gene>
    <name evidence="1" type="ORF">KQX54_019977</name>
</gene>
<reference evidence="1 2" key="1">
    <citation type="journal article" date="2021" name="J. Hered.">
        <title>A chromosome-level genome assembly of the parasitoid wasp, Cotesia glomerata (Hymenoptera: Braconidae).</title>
        <authorList>
            <person name="Pinto B.J."/>
            <person name="Weis J.J."/>
            <person name="Gamble T."/>
            <person name="Ode P.J."/>
            <person name="Paul R."/>
            <person name="Zaspel J.M."/>
        </authorList>
    </citation>
    <scope>NUCLEOTIDE SEQUENCE [LARGE SCALE GENOMIC DNA]</scope>
    <source>
        <strain evidence="1">CgM1</strain>
    </source>
</reference>
<dbReference type="AlphaFoldDB" id="A0AAV7IH52"/>
<dbReference type="Proteomes" id="UP000826195">
    <property type="component" value="Unassembled WGS sequence"/>
</dbReference>
<evidence type="ECO:0000313" key="2">
    <source>
        <dbReference type="Proteomes" id="UP000826195"/>
    </source>
</evidence>
<keyword evidence="2" id="KW-1185">Reference proteome</keyword>